<proteinExistence type="inferred from homology"/>
<dbReference type="Pfam" id="PF01636">
    <property type="entry name" value="APH"/>
    <property type="match status" value="1"/>
</dbReference>
<dbReference type="GO" id="GO:0019202">
    <property type="term" value="F:amino acid kinase activity"/>
    <property type="evidence" value="ECO:0007669"/>
    <property type="project" value="TreeGrafter"/>
</dbReference>
<evidence type="ECO:0000313" key="4">
    <source>
        <dbReference type="Proteomes" id="UP000287352"/>
    </source>
</evidence>
<dbReference type="PANTHER" id="PTHR21064:SF6">
    <property type="entry name" value="AMINOGLYCOSIDE PHOSPHOTRANSFERASE DOMAIN-CONTAINING PROTEIN"/>
    <property type="match status" value="1"/>
</dbReference>
<protein>
    <recommendedName>
        <fullName evidence="2">Aminoglycoside phosphotransferase domain-containing protein</fullName>
    </recommendedName>
</protein>
<dbReference type="InterPro" id="IPR011009">
    <property type="entry name" value="Kinase-like_dom_sf"/>
</dbReference>
<dbReference type="InterPro" id="IPR050249">
    <property type="entry name" value="Pseudomonas-type_ThrB"/>
</dbReference>
<dbReference type="AlphaFoldDB" id="A0A402A5H1"/>
<gene>
    <name evidence="3" type="ORF">KTT_42430</name>
</gene>
<sequence length="321" mass="36893">MLALSDLRRTWNLPPILSTWTPATGTIHRTLLLKTTHGSYALRAYRYTADECWRIRCEHTLIAYVQACGLPALPPLPLSNGERVFEQGGHFYALFPFAPGYQIARGDLTSHEIMLMGRFLGELHQTLSDYPQEQVPHRSFAIDLPTTLATMDTIETAIRSQPQITDEDRQVLSQLAERRAWLITAPSVNMEDLSLLEQQVIHGDYQETNLFFEDGQVSAVIDWDQSYVAPRAWEVVRTLHYVCKLERGDCRIFLDAYRCVLPLTSAELEVAAVTYGWMRAHDLWQYQAIYLDGNQRIRAFLEPGPFLPFVQRWAELQDFLC</sequence>
<dbReference type="PANTHER" id="PTHR21064">
    <property type="entry name" value="AMINOGLYCOSIDE PHOSPHOTRANSFERASE DOMAIN-CONTAINING PROTEIN-RELATED"/>
    <property type="match status" value="1"/>
</dbReference>
<dbReference type="Gene3D" id="3.30.200.20">
    <property type="entry name" value="Phosphorylase Kinase, domain 1"/>
    <property type="match status" value="1"/>
</dbReference>
<name>A0A402A5H1_9CHLR</name>
<feature type="domain" description="Aminoglycoside phosphotransferase" evidence="2">
    <location>
        <begin position="24"/>
        <end position="250"/>
    </location>
</feature>
<dbReference type="Proteomes" id="UP000287352">
    <property type="component" value="Unassembled WGS sequence"/>
</dbReference>
<dbReference type="SUPFAM" id="SSF56112">
    <property type="entry name" value="Protein kinase-like (PK-like)"/>
    <property type="match status" value="1"/>
</dbReference>
<dbReference type="EMBL" id="BIFR01000001">
    <property type="protein sequence ID" value="GCE14384.1"/>
    <property type="molecule type" value="Genomic_DNA"/>
</dbReference>
<accession>A0A402A5H1</accession>
<evidence type="ECO:0000256" key="1">
    <source>
        <dbReference type="ARBA" id="ARBA00038240"/>
    </source>
</evidence>
<dbReference type="Gene3D" id="3.90.1200.10">
    <property type="match status" value="1"/>
</dbReference>
<evidence type="ECO:0000313" key="3">
    <source>
        <dbReference type="EMBL" id="GCE14384.1"/>
    </source>
</evidence>
<keyword evidence="4" id="KW-1185">Reference proteome</keyword>
<dbReference type="RefSeq" id="WP_161975637.1">
    <property type="nucleotide sequence ID" value="NZ_BIFR01000001.1"/>
</dbReference>
<comment type="similarity">
    <text evidence="1">Belongs to the pseudomonas-type ThrB family.</text>
</comment>
<evidence type="ECO:0000259" key="2">
    <source>
        <dbReference type="Pfam" id="PF01636"/>
    </source>
</evidence>
<comment type="caution">
    <text evidence="3">The sequence shown here is derived from an EMBL/GenBank/DDBJ whole genome shotgun (WGS) entry which is preliminary data.</text>
</comment>
<organism evidence="3 4">
    <name type="scientific">Tengunoibacter tsumagoiensis</name>
    <dbReference type="NCBI Taxonomy" id="2014871"/>
    <lineage>
        <taxon>Bacteria</taxon>
        <taxon>Bacillati</taxon>
        <taxon>Chloroflexota</taxon>
        <taxon>Ktedonobacteria</taxon>
        <taxon>Ktedonobacterales</taxon>
        <taxon>Dictyobacteraceae</taxon>
        <taxon>Tengunoibacter</taxon>
    </lineage>
</organism>
<dbReference type="InterPro" id="IPR002575">
    <property type="entry name" value="Aminoglycoside_PTrfase"/>
</dbReference>
<reference evidence="4" key="1">
    <citation type="submission" date="2018-12" db="EMBL/GenBank/DDBJ databases">
        <title>Tengunoibacter tsumagoiensis gen. nov., sp. nov., Dictyobacter kobayashii sp. nov., D. alpinus sp. nov., and D. joshuensis sp. nov. and description of Dictyobacteraceae fam. nov. within the order Ktedonobacterales isolated from Tengu-no-mugimeshi.</title>
        <authorList>
            <person name="Wang C.M."/>
            <person name="Zheng Y."/>
            <person name="Sakai Y."/>
            <person name="Toyoda A."/>
            <person name="Minakuchi Y."/>
            <person name="Abe K."/>
            <person name="Yokota A."/>
            <person name="Yabe S."/>
        </authorList>
    </citation>
    <scope>NUCLEOTIDE SEQUENCE [LARGE SCALE GENOMIC DNA]</scope>
    <source>
        <strain evidence="4">Uno3</strain>
    </source>
</reference>